<keyword evidence="4 6" id="KW-0408">Iron</keyword>
<dbReference type="Pfam" id="PF04055">
    <property type="entry name" value="Radical_SAM"/>
    <property type="match status" value="1"/>
</dbReference>
<dbReference type="InterPro" id="IPR027596">
    <property type="entry name" value="AmmeMemoSam_rS"/>
</dbReference>
<evidence type="ECO:0000259" key="7">
    <source>
        <dbReference type="PROSITE" id="PS51918"/>
    </source>
</evidence>
<evidence type="ECO:0000256" key="5">
    <source>
        <dbReference type="ARBA" id="ARBA00023014"/>
    </source>
</evidence>
<keyword evidence="1" id="KW-0004">4Fe-4S</keyword>
<reference evidence="9" key="1">
    <citation type="submission" date="2015-03" db="EMBL/GenBank/DDBJ databases">
        <authorList>
            <person name="Nijsse Bart"/>
        </authorList>
    </citation>
    <scope>NUCLEOTIDE SEQUENCE [LARGE SCALE GENOMIC DNA]</scope>
</reference>
<dbReference type="Gene3D" id="3.20.20.70">
    <property type="entry name" value="Aldolase class I"/>
    <property type="match status" value="1"/>
</dbReference>
<dbReference type="PANTHER" id="PTHR30352">
    <property type="entry name" value="PYRUVATE FORMATE-LYASE-ACTIVATING ENZYME"/>
    <property type="match status" value="1"/>
</dbReference>
<feature type="domain" description="Radical SAM core" evidence="7">
    <location>
        <begin position="66"/>
        <end position="286"/>
    </location>
</feature>
<dbReference type="SFLD" id="SFLDS00029">
    <property type="entry name" value="Radical_SAM"/>
    <property type="match status" value="1"/>
</dbReference>
<feature type="binding site" evidence="6">
    <location>
        <position position="85"/>
    </location>
    <ligand>
        <name>[4Fe-4S] cluster</name>
        <dbReference type="ChEBI" id="CHEBI:49883"/>
        <note>4Fe-4S-S-AdoMet</note>
    </ligand>
</feature>
<dbReference type="InterPro" id="IPR034457">
    <property type="entry name" value="Organic_radical-activating"/>
</dbReference>
<evidence type="ECO:0000256" key="3">
    <source>
        <dbReference type="ARBA" id="ARBA00022723"/>
    </source>
</evidence>
<dbReference type="InterPro" id="IPR013785">
    <property type="entry name" value="Aldolase_TIM"/>
</dbReference>
<keyword evidence="8" id="KW-0456">Lyase</keyword>
<dbReference type="CDD" id="cd01335">
    <property type="entry name" value="Radical_SAM"/>
    <property type="match status" value="1"/>
</dbReference>
<keyword evidence="8" id="KW-0670">Pyruvate</keyword>
<dbReference type="Proteomes" id="UP000049855">
    <property type="component" value="Unassembled WGS sequence"/>
</dbReference>
<feature type="binding site" evidence="6">
    <location>
        <position position="81"/>
    </location>
    <ligand>
        <name>[4Fe-4S] cluster</name>
        <dbReference type="ChEBI" id="CHEBI:49883"/>
        <note>4Fe-4S-S-AdoMet</note>
    </ligand>
</feature>
<dbReference type="InterPro" id="IPR007197">
    <property type="entry name" value="rSAM"/>
</dbReference>
<dbReference type="PIRSF" id="PIRSF004869">
    <property type="entry name" value="PflX_prd"/>
    <property type="match status" value="1"/>
</dbReference>
<dbReference type="NCBIfam" id="TIGR04337">
    <property type="entry name" value="AmmeMemoSam_rS"/>
    <property type="match status" value="1"/>
</dbReference>
<sequence>MREALHYEQQGQAVACKLCPKNCIITEGKTGFCRVRRNTGGKLYNINYAQATAQALDPIEKKPLYHFHPGSTILSLGTWGCNFACQFCQNWHIAQAQPQFTLLEPQAAAALASQLVGRGNIGIAYTYSEPSVWYEYILDTARLVQAAGLSNILISNGFINEQPLQELLPYIAAMNIDVKAFTNEFYQKVCAGDLTHVKRTVEQAARQCHVEITTLIISGLNDSVEEIAGLAKWLSGINADIPLHLSRYFPNHKMKLPPTSVETLEAVASAAREYLNYVYLGNVGGSGTNTFCPQCGYKVIDRLSGYSRLTVTGKKCPQCGHSIPIEGEIRLSDRG</sequence>
<dbReference type="SUPFAM" id="SSF102114">
    <property type="entry name" value="Radical SAM enzymes"/>
    <property type="match status" value="1"/>
</dbReference>
<organism evidence="8 9">
    <name type="scientific">Sporomusa ovata</name>
    <dbReference type="NCBI Taxonomy" id="2378"/>
    <lineage>
        <taxon>Bacteria</taxon>
        <taxon>Bacillati</taxon>
        <taxon>Bacillota</taxon>
        <taxon>Negativicutes</taxon>
        <taxon>Selenomonadales</taxon>
        <taxon>Sporomusaceae</taxon>
        <taxon>Sporomusa</taxon>
    </lineage>
</organism>
<name>A0A0U1KYG9_9FIRM</name>
<evidence type="ECO:0000256" key="2">
    <source>
        <dbReference type="ARBA" id="ARBA00022691"/>
    </source>
</evidence>
<dbReference type="PANTHER" id="PTHR30352:SF5">
    <property type="entry name" value="PYRUVATE FORMATE-LYASE 1-ACTIVATING ENZYME"/>
    <property type="match status" value="1"/>
</dbReference>
<evidence type="ECO:0000256" key="4">
    <source>
        <dbReference type="ARBA" id="ARBA00023004"/>
    </source>
</evidence>
<keyword evidence="5 6" id="KW-0411">Iron-sulfur</keyword>
<keyword evidence="9" id="KW-1185">Reference proteome</keyword>
<evidence type="ECO:0000313" key="8">
    <source>
        <dbReference type="EMBL" id="CQR71704.1"/>
    </source>
</evidence>
<keyword evidence="2 6" id="KW-0949">S-adenosyl-L-methionine</keyword>
<evidence type="ECO:0000256" key="6">
    <source>
        <dbReference type="PIRSR" id="PIRSR004869-50"/>
    </source>
</evidence>
<gene>
    <name evidence="8" type="ORF">SpAn4DRAFT_3570</name>
</gene>
<dbReference type="PROSITE" id="PS51918">
    <property type="entry name" value="RADICAL_SAM"/>
    <property type="match status" value="1"/>
</dbReference>
<dbReference type="AlphaFoldDB" id="A0A0U1KYG9"/>
<dbReference type="GO" id="GO:0046872">
    <property type="term" value="F:metal ion binding"/>
    <property type="evidence" value="ECO:0007669"/>
    <property type="project" value="UniProtKB-KW"/>
</dbReference>
<feature type="binding site" evidence="6">
    <location>
        <position position="88"/>
    </location>
    <ligand>
        <name>[4Fe-4S] cluster</name>
        <dbReference type="ChEBI" id="CHEBI:49883"/>
        <note>4Fe-4S-S-AdoMet</note>
    </ligand>
</feature>
<comment type="cofactor">
    <cofactor evidence="6">
        <name>[4Fe-4S] cluster</name>
        <dbReference type="ChEBI" id="CHEBI:49883"/>
    </cofactor>
    <text evidence="6">Binds 1 [4Fe-4S] cluster. The cluster is coordinated with 3 cysteines and an exchangeable S-adenosyl-L-methionine.</text>
</comment>
<accession>A0A0U1KYG9</accession>
<protein>
    <submittedName>
        <fullName evidence="8">COG1180: Radical SAM, Pyruvate-formate lyase-activating enzyme like</fullName>
    </submittedName>
</protein>
<dbReference type="RefSeq" id="WP_021168794.1">
    <property type="nucleotide sequence ID" value="NZ_CTRP01000005.1"/>
</dbReference>
<evidence type="ECO:0000256" key="1">
    <source>
        <dbReference type="ARBA" id="ARBA00022485"/>
    </source>
</evidence>
<evidence type="ECO:0000313" key="9">
    <source>
        <dbReference type="Proteomes" id="UP000049855"/>
    </source>
</evidence>
<keyword evidence="3 6" id="KW-0479">Metal-binding</keyword>
<dbReference type="EMBL" id="CTRP01000005">
    <property type="protein sequence ID" value="CQR71704.1"/>
    <property type="molecule type" value="Genomic_DNA"/>
</dbReference>
<dbReference type="GO" id="GO:0051539">
    <property type="term" value="F:4 iron, 4 sulfur cluster binding"/>
    <property type="evidence" value="ECO:0007669"/>
    <property type="project" value="UniProtKB-KW"/>
</dbReference>
<proteinExistence type="predicted"/>
<dbReference type="GO" id="GO:0016829">
    <property type="term" value="F:lyase activity"/>
    <property type="evidence" value="ECO:0007669"/>
    <property type="project" value="UniProtKB-KW"/>
</dbReference>
<dbReference type="InterPro" id="IPR058240">
    <property type="entry name" value="rSAM_sf"/>
</dbReference>
<dbReference type="SFLD" id="SFLDG01101">
    <property type="entry name" value="Uncharacterised_Radical_SAM_Su"/>
    <property type="match status" value="1"/>
</dbReference>
<dbReference type="InterPro" id="IPR016431">
    <property type="entry name" value="Pyrv-formate_lyase-activ_prd"/>
</dbReference>